<dbReference type="OrthoDB" id="5357075at2759"/>
<dbReference type="Proteomes" id="UP000622797">
    <property type="component" value="Unassembled WGS sequence"/>
</dbReference>
<gene>
    <name evidence="2" type="ORF">FSARC_13667</name>
</gene>
<sequence length="261" mass="29398">MAFSQSSMQQDELAALLARNLTFNPVPEPAPAPVPQQEPQADHAEPIIYTSVHYTHSAHIARPQATQQDTPRRSSEPPQTQGPSVEAILQYHGINPATLTPSQLQLFKVAETAQQERLVELWNICPPGNGGDIPALAWSSTTVEQEEQLARLRYERLSQQQQVMSLDGTQVQAGDGRWVRNTEPEMEPYMASGYEELMRREREREARDSQPRSTYGLYSQATDPVYMGPDYAREQQLMEMATQYGAYQGFRAPEADTMDVM</sequence>
<feature type="region of interest" description="Disordered" evidence="1">
    <location>
        <begin position="23"/>
        <end position="43"/>
    </location>
</feature>
<reference evidence="2" key="2">
    <citation type="submission" date="2020-05" db="EMBL/GenBank/DDBJ databases">
        <authorList>
            <person name="Kim H.-S."/>
            <person name="Proctor R.H."/>
            <person name="Brown D.W."/>
        </authorList>
    </citation>
    <scope>NUCLEOTIDE SEQUENCE</scope>
    <source>
        <strain evidence="2">NRRL 20472</strain>
    </source>
</reference>
<comment type="caution">
    <text evidence="2">The sequence shown here is derived from an EMBL/GenBank/DDBJ whole genome shotgun (WGS) entry which is preliminary data.</text>
</comment>
<feature type="region of interest" description="Disordered" evidence="1">
    <location>
        <begin position="62"/>
        <end position="83"/>
    </location>
</feature>
<evidence type="ECO:0000256" key="1">
    <source>
        <dbReference type="SAM" id="MobiDB-lite"/>
    </source>
</evidence>
<accession>A0A8H4T039</accession>
<feature type="compositionally biased region" description="Pro residues" evidence="1">
    <location>
        <begin position="26"/>
        <end position="36"/>
    </location>
</feature>
<dbReference type="AlphaFoldDB" id="A0A8H4T039"/>
<evidence type="ECO:0000313" key="2">
    <source>
        <dbReference type="EMBL" id="KAF4948702.1"/>
    </source>
</evidence>
<evidence type="ECO:0000313" key="3">
    <source>
        <dbReference type="Proteomes" id="UP000622797"/>
    </source>
</evidence>
<protein>
    <submittedName>
        <fullName evidence="2">Uncharacterized protein</fullName>
    </submittedName>
</protein>
<organism evidence="2 3">
    <name type="scientific">Fusarium sarcochroum</name>
    <dbReference type="NCBI Taxonomy" id="1208366"/>
    <lineage>
        <taxon>Eukaryota</taxon>
        <taxon>Fungi</taxon>
        <taxon>Dikarya</taxon>
        <taxon>Ascomycota</taxon>
        <taxon>Pezizomycotina</taxon>
        <taxon>Sordariomycetes</taxon>
        <taxon>Hypocreomycetidae</taxon>
        <taxon>Hypocreales</taxon>
        <taxon>Nectriaceae</taxon>
        <taxon>Fusarium</taxon>
        <taxon>Fusarium lateritium species complex</taxon>
    </lineage>
</organism>
<dbReference type="EMBL" id="JABEXW010001039">
    <property type="protein sequence ID" value="KAF4948702.1"/>
    <property type="molecule type" value="Genomic_DNA"/>
</dbReference>
<keyword evidence="3" id="KW-1185">Reference proteome</keyword>
<name>A0A8H4T039_9HYPO</name>
<reference evidence="2" key="1">
    <citation type="journal article" date="2020" name="BMC Genomics">
        <title>Correction to: Identification and distribution of gene clusters required for synthesis of sphingolipid metabolism inhibitors in diverse species of the filamentous fungus Fusarium.</title>
        <authorList>
            <person name="Kim H.S."/>
            <person name="Lohmar J.M."/>
            <person name="Busman M."/>
            <person name="Brown D.W."/>
            <person name="Naumann T.A."/>
            <person name="Divon H.H."/>
            <person name="Lysoe E."/>
            <person name="Uhlig S."/>
            <person name="Proctor R.H."/>
        </authorList>
    </citation>
    <scope>NUCLEOTIDE SEQUENCE</scope>
    <source>
        <strain evidence="2">NRRL 20472</strain>
    </source>
</reference>
<proteinExistence type="predicted"/>